<comment type="pathway">
    <text evidence="1">Metabolic intermediate biosynthesis; chorismate biosynthesis; chorismate from D-erythrose 4-phosphate and phosphoenolpyruvate: step 4/7.</text>
</comment>
<comment type="caution">
    <text evidence="5">The sequence shown here is derived from an EMBL/GenBank/DDBJ whole genome shotgun (WGS) entry which is preliminary data.</text>
</comment>
<gene>
    <name evidence="5" type="ORF">OL497_01665</name>
</gene>
<dbReference type="InterPro" id="IPR013708">
    <property type="entry name" value="Shikimate_DH-bd_N"/>
</dbReference>
<proteinExistence type="predicted"/>
<dbReference type="Gene3D" id="3.40.50.10860">
    <property type="entry name" value="Leucine Dehydrogenase, chain A, domain 1"/>
    <property type="match status" value="1"/>
</dbReference>
<dbReference type="PANTHER" id="PTHR21089:SF1">
    <property type="entry name" value="BIFUNCTIONAL 3-DEHYDROQUINATE DEHYDRATASE_SHIKIMATE DEHYDROGENASE, CHLOROPLASTIC"/>
    <property type="match status" value="1"/>
</dbReference>
<dbReference type="Proteomes" id="UP001207742">
    <property type="component" value="Unassembled WGS sequence"/>
</dbReference>
<dbReference type="PANTHER" id="PTHR21089">
    <property type="entry name" value="SHIKIMATE DEHYDROGENASE"/>
    <property type="match status" value="1"/>
</dbReference>
<name>A0ABT3IF45_9BACT</name>
<feature type="domain" description="Shikimate dehydrogenase substrate binding N-terminal" evidence="4">
    <location>
        <begin position="6"/>
        <end position="88"/>
    </location>
</feature>
<dbReference type="InterPro" id="IPR022893">
    <property type="entry name" value="Shikimate_DH_fam"/>
</dbReference>
<keyword evidence="6" id="KW-1185">Reference proteome</keyword>
<dbReference type="SUPFAM" id="SSF51735">
    <property type="entry name" value="NAD(P)-binding Rossmann-fold domains"/>
    <property type="match status" value="1"/>
</dbReference>
<dbReference type="CDD" id="cd01065">
    <property type="entry name" value="NAD_bind_Shikimate_DH"/>
    <property type="match status" value="1"/>
</dbReference>
<evidence type="ECO:0000313" key="5">
    <source>
        <dbReference type="EMBL" id="MCW3482588.1"/>
    </source>
</evidence>
<dbReference type="SUPFAM" id="SSF53223">
    <property type="entry name" value="Aminoacid dehydrogenase-like, N-terminal domain"/>
    <property type="match status" value="1"/>
</dbReference>
<protein>
    <submittedName>
        <fullName evidence="5">Shikimate dehydrogenase</fullName>
    </submittedName>
</protein>
<organism evidence="5 6">
    <name type="scientific">Chitinophaga nivalis</name>
    <dbReference type="NCBI Taxonomy" id="2991709"/>
    <lineage>
        <taxon>Bacteria</taxon>
        <taxon>Pseudomonadati</taxon>
        <taxon>Bacteroidota</taxon>
        <taxon>Chitinophagia</taxon>
        <taxon>Chitinophagales</taxon>
        <taxon>Chitinophagaceae</taxon>
        <taxon>Chitinophaga</taxon>
    </lineage>
</organism>
<evidence type="ECO:0000313" key="6">
    <source>
        <dbReference type="Proteomes" id="UP001207742"/>
    </source>
</evidence>
<keyword evidence="3" id="KW-0057">Aromatic amino acid biosynthesis</keyword>
<dbReference type="InterPro" id="IPR036291">
    <property type="entry name" value="NAD(P)-bd_dom_sf"/>
</dbReference>
<accession>A0ABT3IF45</accession>
<evidence type="ECO:0000256" key="3">
    <source>
        <dbReference type="ARBA" id="ARBA00023141"/>
    </source>
</evidence>
<evidence type="ECO:0000256" key="1">
    <source>
        <dbReference type="ARBA" id="ARBA00004871"/>
    </source>
</evidence>
<dbReference type="RefSeq" id="WP_264727134.1">
    <property type="nucleotide sequence ID" value="NZ_JAPDNR010000001.1"/>
</dbReference>
<dbReference type="Gene3D" id="3.40.50.720">
    <property type="entry name" value="NAD(P)-binding Rossmann-like Domain"/>
    <property type="match status" value="1"/>
</dbReference>
<keyword evidence="3" id="KW-0028">Amino-acid biosynthesis</keyword>
<keyword evidence="2" id="KW-0560">Oxidoreductase</keyword>
<dbReference type="EMBL" id="JAPDNS010000001">
    <property type="protein sequence ID" value="MCW3482588.1"/>
    <property type="molecule type" value="Genomic_DNA"/>
</dbReference>
<evidence type="ECO:0000256" key="2">
    <source>
        <dbReference type="ARBA" id="ARBA00023002"/>
    </source>
</evidence>
<dbReference type="InterPro" id="IPR046346">
    <property type="entry name" value="Aminoacid_DH-like_N_sf"/>
</dbReference>
<evidence type="ECO:0000259" key="4">
    <source>
        <dbReference type="Pfam" id="PF08501"/>
    </source>
</evidence>
<reference evidence="5 6" key="1">
    <citation type="submission" date="2022-10" db="EMBL/GenBank/DDBJ databases">
        <title>Chitinophaga nivalis PC15 sp. nov., isolated from Pyeongchang county, South Korea.</title>
        <authorList>
            <person name="Trinh H.N."/>
        </authorList>
    </citation>
    <scope>NUCLEOTIDE SEQUENCE [LARGE SCALE GENOMIC DNA]</scope>
    <source>
        <strain evidence="5 6">PC14</strain>
    </source>
</reference>
<dbReference type="Pfam" id="PF08501">
    <property type="entry name" value="Shikimate_dh_N"/>
    <property type="match status" value="1"/>
</dbReference>
<sequence>MKIYGLIGYPLSHSFSKGFFAKKFEAENITDCLYDNFPIPAITEFPTLLHQQPHLNGLNVTIPYKEVIIPYLDGLNDAAARIGAVNCIRFEGGKKIGYNTDVIGFSNSIRPLILPHHTHALVLGTGGAAKAVMYALQEMNIAYTLVSRQATAEAIAYDALDQAVIEKHTVIINTTPLGMYPQVDAAPDIPYQYLTSRHLLYDLVYNPAVTLFLQRGVAQGAITKNGHDMLILQAEASWEIWNG</sequence>